<evidence type="ECO:0000313" key="4">
    <source>
        <dbReference type="Proteomes" id="UP001152755"/>
    </source>
</evidence>
<reference evidence="3" key="1">
    <citation type="submission" date="2022-08" db="EMBL/GenBank/DDBJ databases">
        <title>Genome analysis of Corynebacteriales strain.</title>
        <authorList>
            <person name="Lee S.D."/>
        </authorList>
    </citation>
    <scope>NUCLEOTIDE SEQUENCE</scope>
    <source>
        <strain evidence="3">D3-21</strain>
    </source>
</reference>
<evidence type="ECO:0000256" key="1">
    <source>
        <dbReference type="SAM" id="MobiDB-lite"/>
    </source>
</evidence>
<keyword evidence="2" id="KW-0812">Transmembrane</keyword>
<dbReference type="RefSeq" id="WP_277832019.1">
    <property type="nucleotide sequence ID" value="NZ_JAAIVF010000002.1"/>
</dbReference>
<dbReference type="Proteomes" id="UP001152755">
    <property type="component" value="Unassembled WGS sequence"/>
</dbReference>
<dbReference type="AlphaFoldDB" id="A0A9X4RD01"/>
<sequence length="127" mass="12640">MATTSGRSAAPAKKATKKAAGSPAKSTRSPAKATAAGRSEPVGEAAEPVVKPTAAIELPFLSASVTLPKPGANVRVGPVSMTLPTGYLYYGGLATLAVVGTLEWPIAIALGTGGLVVERVRSRGKAG</sequence>
<evidence type="ECO:0000313" key="3">
    <source>
        <dbReference type="EMBL" id="MDG3014138.1"/>
    </source>
</evidence>
<comment type="caution">
    <text evidence="3">The sequence shown here is derived from an EMBL/GenBank/DDBJ whole genome shotgun (WGS) entry which is preliminary data.</text>
</comment>
<accession>A0A9X4RD01</accession>
<feature type="compositionally biased region" description="Low complexity" evidence="1">
    <location>
        <begin position="8"/>
        <end position="27"/>
    </location>
</feature>
<evidence type="ECO:0000256" key="2">
    <source>
        <dbReference type="SAM" id="Phobius"/>
    </source>
</evidence>
<feature type="transmembrane region" description="Helical" evidence="2">
    <location>
        <begin position="87"/>
        <end position="117"/>
    </location>
</feature>
<proteinExistence type="predicted"/>
<dbReference type="EMBL" id="JANRHA010000003">
    <property type="protein sequence ID" value="MDG3014138.1"/>
    <property type="molecule type" value="Genomic_DNA"/>
</dbReference>
<feature type="region of interest" description="Disordered" evidence="1">
    <location>
        <begin position="1"/>
        <end position="47"/>
    </location>
</feature>
<keyword evidence="2" id="KW-1133">Transmembrane helix</keyword>
<keyword evidence="4" id="KW-1185">Reference proteome</keyword>
<keyword evidence="2" id="KW-0472">Membrane</keyword>
<name>A0A9X4RD01_9ACTN</name>
<organism evidence="3 4">
    <name type="scientific">Speluncibacter jeojiensis</name>
    <dbReference type="NCBI Taxonomy" id="2710754"/>
    <lineage>
        <taxon>Bacteria</taxon>
        <taxon>Bacillati</taxon>
        <taxon>Actinomycetota</taxon>
        <taxon>Actinomycetes</taxon>
        <taxon>Mycobacteriales</taxon>
        <taxon>Speluncibacteraceae</taxon>
        <taxon>Speluncibacter</taxon>
    </lineage>
</organism>
<protein>
    <submittedName>
        <fullName evidence="3">Uncharacterized protein</fullName>
    </submittedName>
</protein>
<gene>
    <name evidence="3" type="ORF">NVS88_06155</name>
</gene>